<evidence type="ECO:0000313" key="3">
    <source>
        <dbReference type="Proteomes" id="UP001595713"/>
    </source>
</evidence>
<proteinExistence type="predicted"/>
<protein>
    <submittedName>
        <fullName evidence="2">Type II toxin-antitoxin system RelE/ParE family toxin</fullName>
    </submittedName>
</protein>
<comment type="caution">
    <text evidence="2">The sequence shown here is derived from an EMBL/GenBank/DDBJ whole genome shotgun (WGS) entry which is preliminary data.</text>
</comment>
<dbReference type="Proteomes" id="UP001595713">
    <property type="component" value="Unassembled WGS sequence"/>
</dbReference>
<dbReference type="Pfam" id="PF05016">
    <property type="entry name" value="ParE_toxin"/>
    <property type="match status" value="1"/>
</dbReference>
<dbReference type="EMBL" id="JBHRXP010000007">
    <property type="protein sequence ID" value="MFC3580759.1"/>
    <property type="molecule type" value="Genomic_DNA"/>
</dbReference>
<accession>A0ABV7SXF2</accession>
<reference evidence="3" key="1">
    <citation type="journal article" date="2019" name="Int. J. Syst. Evol. Microbiol.">
        <title>The Global Catalogue of Microorganisms (GCM) 10K type strain sequencing project: providing services to taxonomists for standard genome sequencing and annotation.</title>
        <authorList>
            <consortium name="The Broad Institute Genomics Platform"/>
            <consortium name="The Broad Institute Genome Sequencing Center for Infectious Disease"/>
            <person name="Wu L."/>
            <person name="Ma J."/>
        </authorList>
    </citation>
    <scope>NUCLEOTIDE SEQUENCE [LARGE SCALE GENOMIC DNA]</scope>
    <source>
        <strain evidence="3">KCTC 42739</strain>
    </source>
</reference>
<organism evidence="2 3">
    <name type="scientific">Sphingomonas hylomeconis</name>
    <dbReference type="NCBI Taxonomy" id="1395958"/>
    <lineage>
        <taxon>Bacteria</taxon>
        <taxon>Pseudomonadati</taxon>
        <taxon>Pseudomonadota</taxon>
        <taxon>Alphaproteobacteria</taxon>
        <taxon>Sphingomonadales</taxon>
        <taxon>Sphingomonadaceae</taxon>
        <taxon>Sphingomonas</taxon>
    </lineage>
</organism>
<evidence type="ECO:0000256" key="1">
    <source>
        <dbReference type="ARBA" id="ARBA00022649"/>
    </source>
</evidence>
<evidence type="ECO:0000313" key="2">
    <source>
        <dbReference type="EMBL" id="MFC3580759.1"/>
    </source>
</evidence>
<sequence>MKPAVRVCHAVTERLRAKCRKLAELPGLLGTERPELGTALRSTPCEGYVIYFKYGVGALQVISVLHASRDAEAHFHG</sequence>
<dbReference type="InterPro" id="IPR035093">
    <property type="entry name" value="RelE/ParE_toxin_dom_sf"/>
</dbReference>
<keyword evidence="3" id="KW-1185">Reference proteome</keyword>
<dbReference type="RefSeq" id="WP_261294132.1">
    <property type="nucleotide sequence ID" value="NZ_JANQBK010000005.1"/>
</dbReference>
<gene>
    <name evidence="2" type="ORF">ACFONA_11340</name>
</gene>
<name>A0ABV7SXF2_9SPHN</name>
<dbReference type="Gene3D" id="3.30.2310.20">
    <property type="entry name" value="RelE-like"/>
    <property type="match status" value="1"/>
</dbReference>
<keyword evidence="1" id="KW-1277">Toxin-antitoxin system</keyword>
<dbReference type="InterPro" id="IPR007712">
    <property type="entry name" value="RelE/ParE_toxin"/>
</dbReference>